<dbReference type="Pfam" id="PF04389">
    <property type="entry name" value="Peptidase_M28"/>
    <property type="match status" value="1"/>
</dbReference>
<feature type="chain" id="PRO_5005117560" description="Peptide hydrolase" evidence="9">
    <location>
        <begin position="20"/>
        <end position="424"/>
    </location>
</feature>
<dbReference type="AlphaFoldDB" id="A0A0F7SJZ3"/>
<dbReference type="EMBL" id="LN483124">
    <property type="protein sequence ID" value="CED82412.1"/>
    <property type="molecule type" value="Genomic_DNA"/>
</dbReference>
<keyword evidence="4 9" id="KW-0479">Metal-binding</keyword>
<dbReference type="GO" id="GO:0004177">
    <property type="term" value="F:aminopeptidase activity"/>
    <property type="evidence" value="ECO:0007669"/>
    <property type="project" value="UniProtKB-KW"/>
</dbReference>
<protein>
    <recommendedName>
        <fullName evidence="9">Peptide hydrolase</fullName>
        <ecNumber evidence="9">3.4.-.-</ecNumber>
    </recommendedName>
</protein>
<dbReference type="PANTHER" id="PTHR12147">
    <property type="entry name" value="METALLOPEPTIDASE M28 FAMILY MEMBER"/>
    <property type="match status" value="1"/>
</dbReference>
<keyword evidence="5 9" id="KW-0732">Signal</keyword>
<evidence type="ECO:0000256" key="5">
    <source>
        <dbReference type="ARBA" id="ARBA00022729"/>
    </source>
</evidence>
<sequence>MKIPLFVVPTLTILPVALSIPLQFVASPPDASQLLPSNPDFTLGDVDRLLKIHPDPVELMKLLSPETAEEEDEPRLLRVFGRQAFWGTEGDKMRLRREGLGFMDLTGLSDETEGLSLIEGKADNYTWPDLKYQDLVKAILPRLSTSNMHSNLVHLTSFFNRFYKSPHGAESSHWVYLQVLKIVADAPAHVPLSVRKFTHPFAQSSVIARFEAKQTNHKDKVVIIGAHQDSANYRLPLLPAPGADDDGSGTVTILEAFKALVESGFTPKVPVEFHWYAAEEGGLLGSKDIVKDIIASNVDVKGMIQFDMTAFTKANMTPTVTLIDTDVTTSLTQWTVKVAKTYSSIKVQLASLFPGAGSDHMSYYQAGFPSCFATEADPFVAFDPYVHTTGDRIDLPNKEFSFEHAVEFSKLAIGFAVELGGWEQ</sequence>
<keyword evidence="7 9" id="KW-0862">Zinc</keyword>
<evidence type="ECO:0000256" key="3">
    <source>
        <dbReference type="ARBA" id="ARBA00022670"/>
    </source>
</evidence>
<feature type="signal peptide" evidence="9">
    <location>
        <begin position="1"/>
        <end position="19"/>
    </location>
</feature>
<dbReference type="SUPFAM" id="SSF53187">
    <property type="entry name" value="Zn-dependent exopeptidases"/>
    <property type="match status" value="1"/>
</dbReference>
<feature type="domain" description="Peptidase M28" evidence="10">
    <location>
        <begin position="206"/>
        <end position="398"/>
    </location>
</feature>
<evidence type="ECO:0000259" key="10">
    <source>
        <dbReference type="Pfam" id="PF04389"/>
    </source>
</evidence>
<dbReference type="PANTHER" id="PTHR12147:SF56">
    <property type="entry name" value="AMINOPEPTIDASE YDR415C-RELATED"/>
    <property type="match status" value="1"/>
</dbReference>
<keyword evidence="11" id="KW-0675">Receptor</keyword>
<evidence type="ECO:0000313" key="11">
    <source>
        <dbReference type="EMBL" id="CED82412.1"/>
    </source>
</evidence>
<keyword evidence="2" id="KW-0031">Aminopeptidase</keyword>
<comment type="similarity">
    <text evidence="8">Belongs to the peptidase M28 family. M28E subfamily.</text>
</comment>
<dbReference type="GO" id="GO:0046872">
    <property type="term" value="F:metal ion binding"/>
    <property type="evidence" value="ECO:0007669"/>
    <property type="project" value="UniProtKB-KW"/>
</dbReference>
<dbReference type="InterPro" id="IPR007484">
    <property type="entry name" value="Peptidase_M28"/>
</dbReference>
<evidence type="ECO:0000256" key="8">
    <source>
        <dbReference type="ARBA" id="ARBA00043962"/>
    </source>
</evidence>
<dbReference type="EC" id="3.4.-.-" evidence="9"/>
<name>A0A0F7SJZ3_PHARH</name>
<keyword evidence="6 9" id="KW-0378">Hydrolase</keyword>
<dbReference type="GO" id="GO:0006508">
    <property type="term" value="P:proteolysis"/>
    <property type="evidence" value="ECO:0007669"/>
    <property type="project" value="UniProtKB-KW"/>
</dbReference>
<evidence type="ECO:0000256" key="1">
    <source>
        <dbReference type="ARBA" id="ARBA00001947"/>
    </source>
</evidence>
<comment type="cofactor">
    <cofactor evidence="1">
        <name>Zn(2+)</name>
        <dbReference type="ChEBI" id="CHEBI:29105"/>
    </cofactor>
</comment>
<dbReference type="Gene3D" id="3.40.630.10">
    <property type="entry name" value="Zn peptidases"/>
    <property type="match status" value="1"/>
</dbReference>
<organism evidence="11">
    <name type="scientific">Phaffia rhodozyma</name>
    <name type="common">Yeast</name>
    <name type="synonym">Xanthophyllomyces dendrorhous</name>
    <dbReference type="NCBI Taxonomy" id="264483"/>
    <lineage>
        <taxon>Eukaryota</taxon>
        <taxon>Fungi</taxon>
        <taxon>Dikarya</taxon>
        <taxon>Basidiomycota</taxon>
        <taxon>Agaricomycotina</taxon>
        <taxon>Tremellomycetes</taxon>
        <taxon>Cystofilobasidiales</taxon>
        <taxon>Mrakiaceae</taxon>
        <taxon>Phaffia</taxon>
    </lineage>
</organism>
<evidence type="ECO:0000256" key="9">
    <source>
        <dbReference type="RuleBase" id="RU361240"/>
    </source>
</evidence>
<evidence type="ECO:0000256" key="2">
    <source>
        <dbReference type="ARBA" id="ARBA00022438"/>
    </source>
</evidence>
<dbReference type="GO" id="GO:0008235">
    <property type="term" value="F:metalloexopeptidase activity"/>
    <property type="evidence" value="ECO:0007669"/>
    <property type="project" value="InterPro"/>
</dbReference>
<proteinExistence type="inferred from homology"/>
<evidence type="ECO:0000256" key="4">
    <source>
        <dbReference type="ARBA" id="ARBA00022723"/>
    </source>
</evidence>
<evidence type="ECO:0000256" key="6">
    <source>
        <dbReference type="ARBA" id="ARBA00022801"/>
    </source>
</evidence>
<accession>A0A0F7SJZ3</accession>
<keyword evidence="3 9" id="KW-0645">Protease</keyword>
<dbReference type="InterPro" id="IPR045175">
    <property type="entry name" value="M28_fam"/>
</dbReference>
<evidence type="ECO:0000256" key="7">
    <source>
        <dbReference type="ARBA" id="ARBA00022833"/>
    </source>
</evidence>
<reference evidence="11" key="1">
    <citation type="submission" date="2014-08" db="EMBL/GenBank/DDBJ databases">
        <authorList>
            <person name="Sharma Rahul"/>
            <person name="Thines Marco"/>
        </authorList>
    </citation>
    <scope>NUCLEOTIDE SEQUENCE</scope>
</reference>